<protein>
    <submittedName>
        <fullName evidence="2">Uncharacterized protein</fullName>
    </submittedName>
</protein>
<feature type="chain" id="PRO_5021193381" evidence="1">
    <location>
        <begin position="21"/>
        <end position="313"/>
    </location>
</feature>
<sequence>MMFKESSFLPILLGATLVSAVPTQIVKRTTPIIANFEDITFSDFASTYKCLSGQVNSEVTGQCIPAVTPRSITELVVRTSGELRQTTCCHIIHSHTFLTPSHFLYEIIPIGGIPPLSSNAPLTFYNQLTYGGTWRAILKTGAAALLQQIYGQQAAVGFNGSTITSVYLASPVASFKANYASFACYISTTTGVSPGVACTVQVTAFKTDGSTYEDVAGCGYDGLGLFDFFLSIRVFTQEVEQCTFPSTWTNVAKLSFQIVASEILQEVGPSLGGLLGGLLGTVGSIGFIVDNFDANYNCVAGKTNSVVAPGLCG</sequence>
<keyword evidence="3" id="KW-1185">Reference proteome</keyword>
<dbReference type="OrthoDB" id="3540979at2759"/>
<evidence type="ECO:0000313" key="3">
    <source>
        <dbReference type="Proteomes" id="UP000297452"/>
    </source>
</evidence>
<evidence type="ECO:0000313" key="2">
    <source>
        <dbReference type="EMBL" id="TGO54603.1"/>
    </source>
</evidence>
<proteinExistence type="predicted"/>
<comment type="caution">
    <text evidence="2">The sequence shown here is derived from an EMBL/GenBank/DDBJ whole genome shotgun (WGS) entry which is preliminary data.</text>
</comment>
<evidence type="ECO:0000256" key="1">
    <source>
        <dbReference type="SAM" id="SignalP"/>
    </source>
</evidence>
<keyword evidence="1" id="KW-0732">Signal</keyword>
<dbReference type="Proteomes" id="UP000297452">
    <property type="component" value="Unassembled WGS sequence"/>
</dbReference>
<organism evidence="2 3">
    <name type="scientific">Botryotinia narcissicola</name>
    <dbReference type="NCBI Taxonomy" id="278944"/>
    <lineage>
        <taxon>Eukaryota</taxon>
        <taxon>Fungi</taxon>
        <taxon>Dikarya</taxon>
        <taxon>Ascomycota</taxon>
        <taxon>Pezizomycotina</taxon>
        <taxon>Leotiomycetes</taxon>
        <taxon>Helotiales</taxon>
        <taxon>Sclerotiniaceae</taxon>
        <taxon>Botryotinia</taxon>
    </lineage>
</organism>
<gene>
    <name evidence="2" type="ORF">BOTNAR_0263g00010</name>
</gene>
<name>A0A4Z1ICS0_9HELO</name>
<reference evidence="2 3" key="1">
    <citation type="submission" date="2017-12" db="EMBL/GenBank/DDBJ databases">
        <title>Comparative genomics of Botrytis spp.</title>
        <authorList>
            <person name="Valero-Jimenez C.A."/>
            <person name="Tapia P."/>
            <person name="Veloso J."/>
            <person name="Silva-Moreno E."/>
            <person name="Staats M."/>
            <person name="Valdes J.H."/>
            <person name="Van Kan J.A.L."/>
        </authorList>
    </citation>
    <scope>NUCLEOTIDE SEQUENCE [LARGE SCALE GENOMIC DNA]</scope>
    <source>
        <strain evidence="2 3">MUCL2120</strain>
    </source>
</reference>
<accession>A0A4Z1ICS0</accession>
<dbReference type="AlphaFoldDB" id="A0A4Z1ICS0"/>
<feature type="signal peptide" evidence="1">
    <location>
        <begin position="1"/>
        <end position="20"/>
    </location>
</feature>
<dbReference type="EMBL" id="PQXJ01000263">
    <property type="protein sequence ID" value="TGO54603.1"/>
    <property type="molecule type" value="Genomic_DNA"/>
</dbReference>